<dbReference type="GeneID" id="18815735"/>
<dbReference type="KEGG" id="sla:SERLADRAFT_442489"/>
<sequence length="125" mass="13991">MPRRNIFVDPIPGPPPWRNIQTVDSVNFDVIDLSRLRAAAENMTKMYRHFTQIEPGDRAARSCSKGGGGSFVRIILPNSPSGQDDDRIAAISLSAFCVLCKALHLINTFQRRHRSQLEVHSPHLS</sequence>
<dbReference type="RefSeq" id="XP_007323102.1">
    <property type="nucleotide sequence ID" value="XM_007323040.1"/>
</dbReference>
<dbReference type="EMBL" id="GL945441">
    <property type="protein sequence ID" value="EGO20357.1"/>
    <property type="molecule type" value="Genomic_DNA"/>
</dbReference>
<protein>
    <submittedName>
        <fullName evidence="1">Uncharacterized protein</fullName>
    </submittedName>
</protein>
<evidence type="ECO:0000313" key="2">
    <source>
        <dbReference type="Proteomes" id="UP000008064"/>
    </source>
</evidence>
<dbReference type="Proteomes" id="UP000008064">
    <property type="component" value="Unassembled WGS sequence"/>
</dbReference>
<reference evidence="2" key="1">
    <citation type="journal article" date="2011" name="Science">
        <title>The plant cell wall-decomposing machinery underlies the functional diversity of forest fungi.</title>
        <authorList>
            <person name="Eastwood D.C."/>
            <person name="Floudas D."/>
            <person name="Binder M."/>
            <person name="Majcherczyk A."/>
            <person name="Schneider P."/>
            <person name="Aerts A."/>
            <person name="Asiegbu F.O."/>
            <person name="Baker S.E."/>
            <person name="Barry K."/>
            <person name="Bendiksby M."/>
            <person name="Blumentritt M."/>
            <person name="Coutinho P.M."/>
            <person name="Cullen D."/>
            <person name="de Vries R.P."/>
            <person name="Gathman A."/>
            <person name="Goodell B."/>
            <person name="Henrissat B."/>
            <person name="Ihrmark K."/>
            <person name="Kauserud H."/>
            <person name="Kohler A."/>
            <person name="LaButti K."/>
            <person name="Lapidus A."/>
            <person name="Lavin J.L."/>
            <person name="Lee Y.-H."/>
            <person name="Lindquist E."/>
            <person name="Lilly W."/>
            <person name="Lucas S."/>
            <person name="Morin E."/>
            <person name="Murat C."/>
            <person name="Oguiza J.A."/>
            <person name="Park J."/>
            <person name="Pisabarro A.G."/>
            <person name="Riley R."/>
            <person name="Rosling A."/>
            <person name="Salamov A."/>
            <person name="Schmidt O."/>
            <person name="Schmutz J."/>
            <person name="Skrede I."/>
            <person name="Stenlid J."/>
            <person name="Wiebenga A."/>
            <person name="Xie X."/>
            <person name="Kuees U."/>
            <person name="Hibbett D.S."/>
            <person name="Hoffmeister D."/>
            <person name="Hoegberg N."/>
            <person name="Martin F."/>
            <person name="Grigoriev I.V."/>
            <person name="Watkinson S.C."/>
        </authorList>
    </citation>
    <scope>NUCLEOTIDE SEQUENCE [LARGE SCALE GENOMIC DNA]</scope>
    <source>
        <strain evidence="2">S7.9</strain>
    </source>
</reference>
<proteinExistence type="predicted"/>
<dbReference type="HOGENOM" id="CLU_1993994_0_0_1"/>
<accession>F8P9M8</accession>
<gene>
    <name evidence="1" type="ORF">SERLADRAFT_442489</name>
</gene>
<evidence type="ECO:0000313" key="1">
    <source>
        <dbReference type="EMBL" id="EGO20357.1"/>
    </source>
</evidence>
<dbReference type="AlphaFoldDB" id="F8P9M8"/>
<organism evidence="2">
    <name type="scientific">Serpula lacrymans var. lacrymans (strain S7.9)</name>
    <name type="common">Dry rot fungus</name>
    <dbReference type="NCBI Taxonomy" id="578457"/>
    <lineage>
        <taxon>Eukaryota</taxon>
        <taxon>Fungi</taxon>
        <taxon>Dikarya</taxon>
        <taxon>Basidiomycota</taxon>
        <taxon>Agaricomycotina</taxon>
        <taxon>Agaricomycetes</taxon>
        <taxon>Agaricomycetidae</taxon>
        <taxon>Boletales</taxon>
        <taxon>Coniophorineae</taxon>
        <taxon>Serpulaceae</taxon>
        <taxon>Serpula</taxon>
    </lineage>
</organism>
<name>F8P9M8_SERL9</name>